<comment type="caution">
    <text evidence="3">The sequence shown here is derived from an EMBL/GenBank/DDBJ whole genome shotgun (WGS) entry which is preliminary data.</text>
</comment>
<dbReference type="VEuPathDB" id="FungiDB:SeMB42_g01094"/>
<accession>A0A507DN59</accession>
<evidence type="ECO:0000313" key="3">
    <source>
        <dbReference type="EMBL" id="TPX52956.1"/>
    </source>
</evidence>
<proteinExistence type="predicted"/>
<dbReference type="EMBL" id="QEAN01000025">
    <property type="protein sequence ID" value="TPX52956.1"/>
    <property type="molecule type" value="Genomic_DNA"/>
</dbReference>
<protein>
    <submittedName>
        <fullName evidence="3">Uncharacterized protein</fullName>
    </submittedName>
</protein>
<reference evidence="3 4" key="1">
    <citation type="journal article" date="2019" name="Sci. Rep.">
        <title>Comparative genomics of chytrid fungi reveal insights into the obligate biotrophic and pathogenic lifestyle of Synchytrium endobioticum.</title>
        <authorList>
            <person name="van de Vossenberg B.T.L.H."/>
            <person name="Warris S."/>
            <person name="Nguyen H.D.T."/>
            <person name="van Gent-Pelzer M.P.E."/>
            <person name="Joly D.L."/>
            <person name="van de Geest H.C."/>
            <person name="Bonants P.J.M."/>
            <person name="Smith D.S."/>
            <person name="Levesque C.A."/>
            <person name="van der Lee T.A.J."/>
        </authorList>
    </citation>
    <scope>NUCLEOTIDE SEQUENCE [LARGE SCALE GENOMIC DNA]</scope>
    <source>
        <strain evidence="3 4">MB42</strain>
    </source>
</reference>
<feature type="region of interest" description="Disordered" evidence="1">
    <location>
        <begin position="197"/>
        <end position="273"/>
    </location>
</feature>
<organism evidence="3 4">
    <name type="scientific">Synchytrium endobioticum</name>
    <dbReference type="NCBI Taxonomy" id="286115"/>
    <lineage>
        <taxon>Eukaryota</taxon>
        <taxon>Fungi</taxon>
        <taxon>Fungi incertae sedis</taxon>
        <taxon>Chytridiomycota</taxon>
        <taxon>Chytridiomycota incertae sedis</taxon>
        <taxon>Chytridiomycetes</taxon>
        <taxon>Synchytriales</taxon>
        <taxon>Synchytriaceae</taxon>
        <taxon>Synchytrium</taxon>
    </lineage>
</organism>
<sequence length="273" mass="30264">MRTIHYLLLVVWASYCLAAPTPGRNAAARDVPTSSSTLTTLTENEAILTRLENIYTGYFNPTRLMQEVDFYKNVHHDVLSLVVRDSAVLLKRIRNISSDEDPYMSYSLLCRIRDCINDLQEAAISLDGVGPLLPESTVTFLQAINNALDGESTKHLRETDARPKFIDFIGVGVEPEYPQSGPISSPTFHNFLGTESEHQRLPDADEAPTRSATALRDVHSRQSNPHGYSRHDSTHTGSGSTSGHPRYSDRSSHGAGPSRRGSRRDSSRGKELE</sequence>
<keyword evidence="4" id="KW-1185">Reference proteome</keyword>
<evidence type="ECO:0000313" key="4">
    <source>
        <dbReference type="Proteomes" id="UP000317494"/>
    </source>
</evidence>
<feature type="signal peptide" evidence="2">
    <location>
        <begin position="1"/>
        <end position="18"/>
    </location>
</feature>
<gene>
    <name evidence="3" type="ORF">SeMB42_g01094</name>
</gene>
<dbReference type="AlphaFoldDB" id="A0A507DN59"/>
<feature type="compositionally biased region" description="Low complexity" evidence="1">
    <location>
        <begin position="235"/>
        <end position="244"/>
    </location>
</feature>
<dbReference type="Proteomes" id="UP000317494">
    <property type="component" value="Unassembled WGS sequence"/>
</dbReference>
<evidence type="ECO:0000256" key="2">
    <source>
        <dbReference type="SAM" id="SignalP"/>
    </source>
</evidence>
<feature type="compositionally biased region" description="Basic and acidic residues" evidence="1">
    <location>
        <begin position="263"/>
        <end position="273"/>
    </location>
</feature>
<evidence type="ECO:0000256" key="1">
    <source>
        <dbReference type="SAM" id="MobiDB-lite"/>
    </source>
</evidence>
<name>A0A507DN59_9FUNG</name>
<feature type="chain" id="PRO_5021271198" evidence="2">
    <location>
        <begin position="19"/>
        <end position="273"/>
    </location>
</feature>
<keyword evidence="2" id="KW-0732">Signal</keyword>